<feature type="transmembrane region" description="Helical" evidence="1">
    <location>
        <begin position="100"/>
        <end position="129"/>
    </location>
</feature>
<keyword evidence="1" id="KW-0472">Membrane</keyword>
<dbReference type="EMBL" id="CCNE01000012">
    <property type="protein sequence ID" value="CDX55038.1"/>
    <property type="molecule type" value="Genomic_DNA"/>
</dbReference>
<evidence type="ECO:0000256" key="1">
    <source>
        <dbReference type="SAM" id="Phobius"/>
    </source>
</evidence>
<dbReference type="SUPFAM" id="SSF103481">
    <property type="entry name" value="Multidrug resistance efflux transporter EmrE"/>
    <property type="match status" value="2"/>
</dbReference>
<feature type="transmembrane region" description="Helical" evidence="1">
    <location>
        <begin position="234"/>
        <end position="256"/>
    </location>
</feature>
<dbReference type="Gene3D" id="1.10.3730.20">
    <property type="match status" value="2"/>
</dbReference>
<gene>
    <name evidence="3" type="ORF">MPL3365_20302</name>
</gene>
<keyword evidence="1" id="KW-1133">Transmembrane helix</keyword>
<feature type="transmembrane region" description="Helical" evidence="1">
    <location>
        <begin position="208"/>
        <end position="228"/>
    </location>
</feature>
<feature type="transmembrane region" description="Helical" evidence="1">
    <location>
        <begin position="263"/>
        <end position="280"/>
    </location>
</feature>
<organism evidence="3 4">
    <name type="scientific">Mesorhizobium plurifarium</name>
    <dbReference type="NCBI Taxonomy" id="69974"/>
    <lineage>
        <taxon>Bacteria</taxon>
        <taxon>Pseudomonadati</taxon>
        <taxon>Pseudomonadota</taxon>
        <taxon>Alphaproteobacteria</taxon>
        <taxon>Hyphomicrobiales</taxon>
        <taxon>Phyllobacteriaceae</taxon>
        <taxon>Mesorhizobium</taxon>
    </lineage>
</organism>
<name>A0A090G2M4_MESPL</name>
<dbReference type="InterPro" id="IPR037185">
    <property type="entry name" value="EmrE-like"/>
</dbReference>
<keyword evidence="1" id="KW-0812">Transmembrane</keyword>
<evidence type="ECO:0000259" key="2">
    <source>
        <dbReference type="Pfam" id="PF00892"/>
    </source>
</evidence>
<evidence type="ECO:0000313" key="4">
    <source>
        <dbReference type="Proteomes" id="UP000046122"/>
    </source>
</evidence>
<feature type="transmembrane region" description="Helical" evidence="1">
    <location>
        <begin position="30"/>
        <end position="51"/>
    </location>
</feature>
<feature type="transmembrane region" description="Helical" evidence="1">
    <location>
        <begin position="58"/>
        <end position="80"/>
    </location>
</feature>
<dbReference type="AlphaFoldDB" id="A0A090G2M4"/>
<proteinExistence type="predicted"/>
<dbReference type="Pfam" id="PF00892">
    <property type="entry name" value="EamA"/>
    <property type="match status" value="1"/>
</dbReference>
<evidence type="ECO:0000313" key="3">
    <source>
        <dbReference type="EMBL" id="CDX55038.1"/>
    </source>
</evidence>
<feature type="transmembrane region" description="Helical" evidence="1">
    <location>
        <begin position="176"/>
        <end position="196"/>
    </location>
</feature>
<sequence>MTLFVFLAVLSAAAMHAIWNALVKVHLDRFLSITLMTLGMGAAALVALPFVEVPKAEVWPFILASVFFHMGYRTFLIGAYKAGDFAQTYPLARGTAPLLSALGGIVVVGEVPAPFAILGVVLLSAGTLVMSFRGGAHLEKLNLRAVGFALATSIFIASYTLSDGSGARLAATAQSYAAWLFVCDAAWALVLCIAFRGPRSLPVLARDWKAGLFTGVLSGAAYWIVMWAMTKAPIASVASLRETSILFAMLISVLALGEKMTAWRAAAALGIVAGVAALRMG</sequence>
<dbReference type="GO" id="GO:0016020">
    <property type="term" value="C:membrane"/>
    <property type="evidence" value="ECO:0007669"/>
    <property type="project" value="InterPro"/>
</dbReference>
<accession>A0A090G2M4</accession>
<feature type="domain" description="EamA" evidence="2">
    <location>
        <begin position="145"/>
        <end position="278"/>
    </location>
</feature>
<feature type="transmembrane region" description="Helical" evidence="1">
    <location>
        <begin position="141"/>
        <end position="161"/>
    </location>
</feature>
<protein>
    <recommendedName>
        <fullName evidence="2">EamA domain-containing protein</fullName>
    </recommendedName>
</protein>
<reference evidence="3 4" key="1">
    <citation type="submission" date="2014-08" db="EMBL/GenBank/DDBJ databases">
        <authorList>
            <person name="Moulin Lionel"/>
        </authorList>
    </citation>
    <scope>NUCLEOTIDE SEQUENCE [LARGE SCALE GENOMIC DNA]</scope>
</reference>
<dbReference type="InterPro" id="IPR000620">
    <property type="entry name" value="EamA_dom"/>
</dbReference>
<dbReference type="Proteomes" id="UP000046122">
    <property type="component" value="Unassembled WGS sequence"/>
</dbReference>